<keyword evidence="18" id="KW-0675">Receptor</keyword>
<evidence type="ECO:0000256" key="21">
    <source>
        <dbReference type="ARBA" id="ARBA00048679"/>
    </source>
</evidence>
<keyword evidence="10 23" id="KW-0812">Transmembrane</keyword>
<dbReference type="Pfam" id="PF08263">
    <property type="entry name" value="LRRNT_2"/>
    <property type="match status" value="1"/>
</dbReference>
<dbReference type="EMBL" id="CM004403">
    <property type="protein sequence ID" value="OAY25574.1"/>
    <property type="molecule type" value="Genomic_DNA"/>
</dbReference>
<comment type="subcellular location">
    <subcellularLocation>
        <location evidence="1">Cell membrane</location>
        <topology evidence="1">Single-pass type I membrane protein</topology>
    </subcellularLocation>
</comment>
<evidence type="ECO:0000313" key="27">
    <source>
        <dbReference type="Proteomes" id="UP000091857"/>
    </source>
</evidence>
<evidence type="ECO:0000256" key="13">
    <source>
        <dbReference type="ARBA" id="ARBA00022741"/>
    </source>
</evidence>
<feature type="domain" description="Protein kinase" evidence="25">
    <location>
        <begin position="705"/>
        <end position="1014"/>
    </location>
</feature>
<feature type="transmembrane region" description="Helical" evidence="23">
    <location>
        <begin position="648"/>
        <end position="672"/>
    </location>
</feature>
<dbReference type="Gramene" id="Manes.17G105500.1.v8.1">
    <property type="protein sequence ID" value="Manes.17G105500.1.v8.1.CDS"/>
    <property type="gene ID" value="Manes.17G105500.v8.1"/>
</dbReference>
<keyword evidence="5" id="KW-1003">Cell membrane</keyword>
<keyword evidence="6" id="KW-0723">Serine/threonine-protein kinase</keyword>
<dbReference type="FunFam" id="3.80.10.10:FF:000288">
    <property type="entry name" value="LRR receptor-like serine/threonine-protein kinase EFR"/>
    <property type="match status" value="1"/>
</dbReference>
<sequence length="1023" mass="111924">MHSKLFLFQLFVVLLNDPVHAFTNETDRQALLAIKHQINSDPFHVFNSWNASSHFCKWQGVTCSRRHQRVTVLNLESLDLVGLLSPHIANLTFLRKIQLGDNFFRGIIPQEIGSLVRLRTFNLSGNSFQGELPSNLTHCSKLEIIHLLSNNLRGKVPAELGSLPELSWLILSENDFTGFVPPSLGNLSFLTNLSLAFNNLEGTIPVELGRLSNLDFLQLTGNKLSGEIPVSLYNTSSIIFFSVASNLLHGQLPADTGLTLPKLKRILVGSNQLSGPIPRSLVNASELTFIGLSNNAFTGPVPSNLGKLQNLQGLEIGGNPLSDDRNKEGDDLAFLRSLTNCTNLRVLRATKNGLKGVIPNSISNLSTKLTALRLDQNHLSGTIPPKINNLINLVLLALNDNMFHGSIPDSIGELIKLQRLDLSKNSFSGKIPTSIGNFTSLNTLILGDNKLQGEIPISLANCSRLQGLDLSLNNLTGPIPVQVIGLSSLSLAVYLASNHFTGSLPAQVGNLKTLGQLNVAENELSGEIPNTIGSCLMLEYLHMEGNRFQGTLPLSFEQLKNFQILDLSRNNLSGQIPQFLENLSYISYLNLSFNSFNGEVPNKGVFRNMSKFSILGNHELCGGIGALQLPPCPMVDSNRKRKHIATRGVVLIACGTVFFTVLLACVCAFFYLRRRPKQEPSSPLPMGIHYMELSYGELFKATDGFSSANLIGEGSFGAVYRGILDSDQEKSVAIKVFNLQERGANKSFLAECEALKNIRHRNLVKIISCCSSINFKGDDFKALVYEFMPNGSLESWLHPNSLELHESRKLNLLQRLNIAIDVGAALDYLHHHCHAPIIHCDLKPSNILLDNDLTAHVSDFGLARLLSSATTTTSSQSQTSSQVLRGTLGYVAPEYGMSREVSVQGDAFSYGIVLLELFTGKRPTDRIFTSNLNLHGFVNMALPNQVLQIVDPQLIQEEETESSGGIHRGGRGNNANLIQKCLVSMLGIGVICSAESPRDRMDIKDAVNKLHAIKNSLIGPGRG</sequence>
<feature type="signal peptide" evidence="24">
    <location>
        <begin position="1"/>
        <end position="21"/>
    </location>
</feature>
<evidence type="ECO:0000256" key="22">
    <source>
        <dbReference type="PROSITE-ProRule" id="PRU10141"/>
    </source>
</evidence>
<protein>
    <recommendedName>
        <fullName evidence="4">non-specific serine/threonine protein kinase</fullName>
        <ecNumber evidence="4">2.7.11.1</ecNumber>
    </recommendedName>
</protein>
<evidence type="ECO:0000313" key="26">
    <source>
        <dbReference type="EMBL" id="OAY25574.1"/>
    </source>
</evidence>
<dbReference type="SMART" id="SM00220">
    <property type="entry name" value="S_TKc"/>
    <property type="match status" value="1"/>
</dbReference>
<evidence type="ECO:0000256" key="23">
    <source>
        <dbReference type="SAM" id="Phobius"/>
    </source>
</evidence>
<dbReference type="InterPro" id="IPR017441">
    <property type="entry name" value="Protein_kinase_ATP_BS"/>
</dbReference>
<dbReference type="Gene3D" id="3.80.10.10">
    <property type="entry name" value="Ribonuclease Inhibitor"/>
    <property type="match status" value="3"/>
</dbReference>
<evidence type="ECO:0000256" key="18">
    <source>
        <dbReference type="ARBA" id="ARBA00023170"/>
    </source>
</evidence>
<dbReference type="FunFam" id="3.80.10.10:FF:000275">
    <property type="entry name" value="Leucine-rich repeat receptor-like protein kinase"/>
    <property type="match status" value="1"/>
</dbReference>
<keyword evidence="17 23" id="KW-0472">Membrane</keyword>
<keyword evidence="11 24" id="KW-0732">Signal</keyword>
<evidence type="ECO:0000256" key="19">
    <source>
        <dbReference type="ARBA" id="ARBA00023180"/>
    </source>
</evidence>
<dbReference type="PROSITE" id="PS00107">
    <property type="entry name" value="PROTEIN_KINASE_ATP"/>
    <property type="match status" value="1"/>
</dbReference>
<dbReference type="FunFam" id="3.80.10.10:FF:001158">
    <property type="entry name" value="Leucine-rich repeat protein kinase family protein"/>
    <property type="match status" value="1"/>
</dbReference>
<evidence type="ECO:0000256" key="10">
    <source>
        <dbReference type="ARBA" id="ARBA00022692"/>
    </source>
</evidence>
<evidence type="ECO:0000256" key="11">
    <source>
        <dbReference type="ARBA" id="ARBA00022729"/>
    </source>
</evidence>
<evidence type="ECO:0000256" key="17">
    <source>
        <dbReference type="ARBA" id="ARBA00023136"/>
    </source>
</evidence>
<dbReference type="InterPro" id="IPR000719">
    <property type="entry name" value="Prot_kinase_dom"/>
</dbReference>
<evidence type="ECO:0000259" key="25">
    <source>
        <dbReference type="PROSITE" id="PS50011"/>
    </source>
</evidence>
<dbReference type="PANTHER" id="PTHR27008">
    <property type="entry name" value="OS04G0122200 PROTEIN"/>
    <property type="match status" value="1"/>
</dbReference>
<dbReference type="Pfam" id="PF00560">
    <property type="entry name" value="LRR_1"/>
    <property type="match status" value="7"/>
</dbReference>
<dbReference type="Gene3D" id="3.30.200.20">
    <property type="entry name" value="Phosphorylase Kinase, domain 1"/>
    <property type="match status" value="1"/>
</dbReference>
<dbReference type="PROSITE" id="PS00108">
    <property type="entry name" value="PROTEIN_KINASE_ST"/>
    <property type="match status" value="1"/>
</dbReference>
<comment type="catalytic activity">
    <reaction evidence="20">
        <text>L-threonyl-[protein] + ATP = O-phospho-L-threonyl-[protein] + ADP + H(+)</text>
        <dbReference type="Rhea" id="RHEA:46608"/>
        <dbReference type="Rhea" id="RHEA-COMP:11060"/>
        <dbReference type="Rhea" id="RHEA-COMP:11605"/>
        <dbReference type="ChEBI" id="CHEBI:15378"/>
        <dbReference type="ChEBI" id="CHEBI:30013"/>
        <dbReference type="ChEBI" id="CHEBI:30616"/>
        <dbReference type="ChEBI" id="CHEBI:61977"/>
        <dbReference type="ChEBI" id="CHEBI:456216"/>
        <dbReference type="EC" id="2.7.11.1"/>
    </reaction>
</comment>
<evidence type="ECO:0000256" key="4">
    <source>
        <dbReference type="ARBA" id="ARBA00012513"/>
    </source>
</evidence>
<dbReference type="SUPFAM" id="SSF56112">
    <property type="entry name" value="Protein kinase-like (PK-like)"/>
    <property type="match status" value="1"/>
</dbReference>
<evidence type="ECO:0000256" key="16">
    <source>
        <dbReference type="ARBA" id="ARBA00022989"/>
    </source>
</evidence>
<evidence type="ECO:0000256" key="8">
    <source>
        <dbReference type="ARBA" id="ARBA00022614"/>
    </source>
</evidence>
<feature type="binding site" evidence="22">
    <location>
        <position position="735"/>
    </location>
    <ligand>
        <name>ATP</name>
        <dbReference type="ChEBI" id="CHEBI:30616"/>
    </ligand>
</feature>
<dbReference type="FunFam" id="1.10.510.10:FF:000358">
    <property type="entry name" value="Putative leucine-rich repeat receptor-like serine/threonine-protein kinase"/>
    <property type="match status" value="1"/>
</dbReference>
<evidence type="ECO:0000256" key="3">
    <source>
        <dbReference type="ARBA" id="ARBA00009592"/>
    </source>
</evidence>
<evidence type="ECO:0000256" key="15">
    <source>
        <dbReference type="ARBA" id="ARBA00022840"/>
    </source>
</evidence>
<evidence type="ECO:0000256" key="20">
    <source>
        <dbReference type="ARBA" id="ARBA00047899"/>
    </source>
</evidence>
<dbReference type="PANTHER" id="PTHR27008:SF596">
    <property type="entry name" value="OS02G0215500 PROTEIN"/>
    <property type="match status" value="1"/>
</dbReference>
<keyword evidence="27" id="KW-1185">Reference proteome</keyword>
<evidence type="ECO:0000256" key="24">
    <source>
        <dbReference type="SAM" id="SignalP"/>
    </source>
</evidence>
<keyword evidence="13 22" id="KW-0547">Nucleotide-binding</keyword>
<keyword evidence="14" id="KW-0418">Kinase</keyword>
<keyword evidence="12" id="KW-0677">Repeat</keyword>
<keyword evidence="19" id="KW-0325">Glycoprotein</keyword>
<comment type="similarity">
    <text evidence="2">Belongs to the protein kinase superfamily. Ser/Thr protein kinase family.</text>
</comment>
<comment type="similarity">
    <text evidence="3">Belongs to the RLP family.</text>
</comment>
<evidence type="ECO:0000256" key="2">
    <source>
        <dbReference type="ARBA" id="ARBA00008684"/>
    </source>
</evidence>
<keyword evidence="9" id="KW-0808">Transferase</keyword>
<keyword evidence="16 23" id="KW-1133">Transmembrane helix</keyword>
<proteinExistence type="inferred from homology"/>
<dbReference type="Pfam" id="PF00069">
    <property type="entry name" value="Pkinase"/>
    <property type="match status" value="1"/>
</dbReference>
<comment type="caution">
    <text evidence="26">The sequence shown here is derived from an EMBL/GenBank/DDBJ whole genome shotgun (WGS) entry which is preliminary data.</text>
</comment>
<dbReference type="InterPro" id="IPR008271">
    <property type="entry name" value="Ser/Thr_kinase_AS"/>
</dbReference>
<organism evidence="26 27">
    <name type="scientific">Manihot esculenta</name>
    <name type="common">Cassava</name>
    <name type="synonym">Jatropha manihot</name>
    <dbReference type="NCBI Taxonomy" id="3983"/>
    <lineage>
        <taxon>Eukaryota</taxon>
        <taxon>Viridiplantae</taxon>
        <taxon>Streptophyta</taxon>
        <taxon>Embryophyta</taxon>
        <taxon>Tracheophyta</taxon>
        <taxon>Spermatophyta</taxon>
        <taxon>Magnoliopsida</taxon>
        <taxon>eudicotyledons</taxon>
        <taxon>Gunneridae</taxon>
        <taxon>Pentapetalae</taxon>
        <taxon>rosids</taxon>
        <taxon>fabids</taxon>
        <taxon>Malpighiales</taxon>
        <taxon>Euphorbiaceae</taxon>
        <taxon>Crotonoideae</taxon>
        <taxon>Manihoteae</taxon>
        <taxon>Manihot</taxon>
    </lineage>
</organism>
<dbReference type="Proteomes" id="UP000091857">
    <property type="component" value="Chromosome 17"/>
</dbReference>
<dbReference type="GO" id="GO:0005524">
    <property type="term" value="F:ATP binding"/>
    <property type="evidence" value="ECO:0007669"/>
    <property type="project" value="UniProtKB-UniRule"/>
</dbReference>
<feature type="chain" id="PRO_5013288177" description="non-specific serine/threonine protein kinase" evidence="24">
    <location>
        <begin position="22"/>
        <end position="1023"/>
    </location>
</feature>
<evidence type="ECO:0000256" key="5">
    <source>
        <dbReference type="ARBA" id="ARBA00022475"/>
    </source>
</evidence>
<evidence type="ECO:0000256" key="14">
    <source>
        <dbReference type="ARBA" id="ARBA00022777"/>
    </source>
</evidence>
<evidence type="ECO:0000256" key="6">
    <source>
        <dbReference type="ARBA" id="ARBA00022527"/>
    </source>
</evidence>
<dbReference type="AlphaFoldDB" id="A0A2C9U6G9"/>
<dbReference type="EC" id="2.7.11.1" evidence="4"/>
<dbReference type="InterPro" id="IPR011009">
    <property type="entry name" value="Kinase-like_dom_sf"/>
</dbReference>
<name>A0A2C9U6G9_MANES</name>
<evidence type="ECO:0000256" key="9">
    <source>
        <dbReference type="ARBA" id="ARBA00022679"/>
    </source>
</evidence>
<comment type="catalytic activity">
    <reaction evidence="21">
        <text>L-seryl-[protein] + ATP = O-phospho-L-seryl-[protein] + ADP + H(+)</text>
        <dbReference type="Rhea" id="RHEA:17989"/>
        <dbReference type="Rhea" id="RHEA-COMP:9863"/>
        <dbReference type="Rhea" id="RHEA-COMP:11604"/>
        <dbReference type="ChEBI" id="CHEBI:15378"/>
        <dbReference type="ChEBI" id="CHEBI:29999"/>
        <dbReference type="ChEBI" id="CHEBI:30616"/>
        <dbReference type="ChEBI" id="CHEBI:83421"/>
        <dbReference type="ChEBI" id="CHEBI:456216"/>
        <dbReference type="EC" id="2.7.11.1"/>
    </reaction>
</comment>
<accession>A0A2C9U6G9</accession>
<evidence type="ECO:0000256" key="7">
    <source>
        <dbReference type="ARBA" id="ARBA00022553"/>
    </source>
</evidence>
<dbReference type="GO" id="GO:0005886">
    <property type="term" value="C:plasma membrane"/>
    <property type="evidence" value="ECO:0007669"/>
    <property type="project" value="UniProtKB-SubCell"/>
</dbReference>
<reference evidence="27" key="1">
    <citation type="journal article" date="2016" name="Nat. Biotechnol.">
        <title>Sequencing wild and cultivated cassava and related species reveals extensive interspecific hybridization and genetic diversity.</title>
        <authorList>
            <person name="Bredeson J.V."/>
            <person name="Lyons J.B."/>
            <person name="Prochnik S.E."/>
            <person name="Wu G.A."/>
            <person name="Ha C.M."/>
            <person name="Edsinger-Gonzales E."/>
            <person name="Grimwood J."/>
            <person name="Schmutz J."/>
            <person name="Rabbi I.Y."/>
            <person name="Egesi C."/>
            <person name="Nauluvula P."/>
            <person name="Lebot V."/>
            <person name="Ndunguru J."/>
            <person name="Mkamilo G."/>
            <person name="Bart R.S."/>
            <person name="Setter T.L."/>
            <person name="Gleadow R.M."/>
            <person name="Kulakow P."/>
            <person name="Ferguson M.E."/>
            <person name="Rounsley S."/>
            <person name="Rokhsar D.S."/>
        </authorList>
    </citation>
    <scope>NUCLEOTIDE SEQUENCE [LARGE SCALE GENOMIC DNA]</scope>
    <source>
        <strain evidence="27">cv. AM560-2</strain>
    </source>
</reference>
<keyword evidence="15 22" id="KW-0067">ATP-binding</keyword>
<dbReference type="InterPro" id="IPR051809">
    <property type="entry name" value="Plant_receptor-like_S/T_kinase"/>
</dbReference>
<evidence type="ECO:0000256" key="1">
    <source>
        <dbReference type="ARBA" id="ARBA00004251"/>
    </source>
</evidence>
<dbReference type="FunFam" id="3.30.200.20:FF:000432">
    <property type="entry name" value="LRR receptor-like serine/threonine-protein kinase EFR"/>
    <property type="match status" value="1"/>
</dbReference>
<keyword evidence="7" id="KW-0597">Phosphoprotein</keyword>
<dbReference type="InterPro" id="IPR013210">
    <property type="entry name" value="LRR_N_plant-typ"/>
</dbReference>
<dbReference type="InterPro" id="IPR032675">
    <property type="entry name" value="LRR_dom_sf"/>
</dbReference>
<evidence type="ECO:0000256" key="12">
    <source>
        <dbReference type="ARBA" id="ARBA00022737"/>
    </source>
</evidence>
<gene>
    <name evidence="26" type="ORF">MANES_17G105500v8</name>
</gene>
<dbReference type="OrthoDB" id="676979at2759"/>
<dbReference type="GO" id="GO:0004674">
    <property type="term" value="F:protein serine/threonine kinase activity"/>
    <property type="evidence" value="ECO:0007669"/>
    <property type="project" value="UniProtKB-KW"/>
</dbReference>
<dbReference type="PROSITE" id="PS50011">
    <property type="entry name" value="PROTEIN_KINASE_DOM"/>
    <property type="match status" value="1"/>
</dbReference>
<dbReference type="SUPFAM" id="SSF52058">
    <property type="entry name" value="L domain-like"/>
    <property type="match status" value="2"/>
</dbReference>
<keyword evidence="8" id="KW-0433">Leucine-rich repeat</keyword>
<dbReference type="Gene3D" id="1.10.510.10">
    <property type="entry name" value="Transferase(Phosphotransferase) domain 1"/>
    <property type="match status" value="1"/>
</dbReference>
<dbReference type="InterPro" id="IPR001611">
    <property type="entry name" value="Leu-rich_rpt"/>
</dbReference>